<dbReference type="InterPro" id="IPR041677">
    <property type="entry name" value="DNA2/NAM7_AAA_11"/>
</dbReference>
<evidence type="ECO:0000256" key="3">
    <source>
        <dbReference type="ARBA" id="ARBA00022801"/>
    </source>
</evidence>
<keyword evidence="2" id="KW-0547">Nucleotide-binding</keyword>
<evidence type="ECO:0000256" key="4">
    <source>
        <dbReference type="ARBA" id="ARBA00022806"/>
    </source>
</evidence>
<proteinExistence type="inferred from homology"/>
<dbReference type="Pfam" id="PF13086">
    <property type="entry name" value="AAA_11"/>
    <property type="match status" value="1"/>
</dbReference>
<dbReference type="InterPro" id="IPR003593">
    <property type="entry name" value="AAA+_ATPase"/>
</dbReference>
<dbReference type="GO" id="GO:0016787">
    <property type="term" value="F:hydrolase activity"/>
    <property type="evidence" value="ECO:0007669"/>
    <property type="project" value="UniProtKB-KW"/>
</dbReference>
<dbReference type="Gene3D" id="2.40.30.270">
    <property type="match status" value="1"/>
</dbReference>
<dbReference type="CDD" id="cd18808">
    <property type="entry name" value="SF1_C_Upf1"/>
    <property type="match status" value="1"/>
</dbReference>
<dbReference type="GO" id="GO:0043139">
    <property type="term" value="F:5'-3' DNA helicase activity"/>
    <property type="evidence" value="ECO:0007669"/>
    <property type="project" value="TreeGrafter"/>
</dbReference>
<dbReference type="SMART" id="SM00487">
    <property type="entry name" value="DEXDc"/>
    <property type="match status" value="1"/>
</dbReference>
<keyword evidence="5" id="KW-0067">ATP-binding</keyword>
<dbReference type="InterPro" id="IPR050534">
    <property type="entry name" value="Coronavir_polyprotein_1ab"/>
</dbReference>
<evidence type="ECO:0000259" key="6">
    <source>
        <dbReference type="SMART" id="SM00382"/>
    </source>
</evidence>
<dbReference type="FunFam" id="3.40.50.300:FF:000326">
    <property type="entry name" value="P-loop containing nucleoside triphosphate hydrolase"/>
    <property type="match status" value="1"/>
</dbReference>
<dbReference type="SUPFAM" id="SSF52540">
    <property type="entry name" value="P-loop containing nucleoside triphosphate hydrolases"/>
    <property type="match status" value="1"/>
</dbReference>
<dbReference type="InterPro" id="IPR041679">
    <property type="entry name" value="DNA2/NAM7-like_C"/>
</dbReference>
<reference evidence="9" key="1">
    <citation type="submission" date="2016-10" db="EMBL/GenBank/DDBJ databases">
        <authorList>
            <person name="Varghese N."/>
            <person name="Submissions S."/>
        </authorList>
    </citation>
    <scope>NUCLEOTIDE SEQUENCE [LARGE SCALE GENOMIC DNA]</scope>
    <source>
        <strain evidence="9">DSM 3695</strain>
    </source>
</reference>
<dbReference type="AlphaFoldDB" id="A0A1I0R936"/>
<dbReference type="GO" id="GO:0005694">
    <property type="term" value="C:chromosome"/>
    <property type="evidence" value="ECO:0007669"/>
    <property type="project" value="UniProtKB-ARBA"/>
</dbReference>
<gene>
    <name evidence="8" type="ORF">SAMN04488122_2489</name>
</gene>
<dbReference type="STRING" id="29529.SAMN04488122_2489"/>
<dbReference type="Gene3D" id="3.40.50.300">
    <property type="entry name" value="P-loop containing nucleotide triphosphate hydrolases"/>
    <property type="match status" value="2"/>
</dbReference>
<dbReference type="Proteomes" id="UP000199310">
    <property type="component" value="Unassembled WGS sequence"/>
</dbReference>
<accession>A0A1I0R936</accession>
<dbReference type="SMART" id="SM00382">
    <property type="entry name" value="AAA"/>
    <property type="match status" value="1"/>
</dbReference>
<dbReference type="PANTHER" id="PTHR43788">
    <property type="entry name" value="DNA2/NAM7 HELICASE FAMILY MEMBER"/>
    <property type="match status" value="1"/>
</dbReference>
<dbReference type="OrthoDB" id="9757917at2"/>
<feature type="domain" description="Helicase ATP-binding" evidence="7">
    <location>
        <begin position="175"/>
        <end position="430"/>
    </location>
</feature>
<keyword evidence="9" id="KW-1185">Reference proteome</keyword>
<keyword evidence="4 8" id="KW-0347">Helicase</keyword>
<dbReference type="EMBL" id="FOJG01000001">
    <property type="protein sequence ID" value="SEW37258.1"/>
    <property type="molecule type" value="Genomic_DNA"/>
</dbReference>
<dbReference type="GO" id="GO:0005524">
    <property type="term" value="F:ATP binding"/>
    <property type="evidence" value="ECO:0007669"/>
    <property type="project" value="UniProtKB-KW"/>
</dbReference>
<evidence type="ECO:0000256" key="5">
    <source>
        <dbReference type="ARBA" id="ARBA00022840"/>
    </source>
</evidence>
<protein>
    <submittedName>
        <fullName evidence="8">DNA helicase, putative</fullName>
    </submittedName>
</protein>
<dbReference type="Pfam" id="PF13087">
    <property type="entry name" value="AAA_12"/>
    <property type="match status" value="1"/>
</dbReference>
<evidence type="ECO:0000313" key="8">
    <source>
        <dbReference type="EMBL" id="SEW37258.1"/>
    </source>
</evidence>
<evidence type="ECO:0000259" key="7">
    <source>
        <dbReference type="SMART" id="SM00487"/>
    </source>
</evidence>
<keyword evidence="3" id="KW-0378">Hydrolase</keyword>
<evidence type="ECO:0000256" key="1">
    <source>
        <dbReference type="ARBA" id="ARBA00007913"/>
    </source>
</evidence>
<sequence length="635" mass="71202">MDYFKKQLDLLKIEREEDRTSYKKMTESSSVADRRANGLTWYPIAIRGSEMSRGDYLTVEVERTTHQDLPHQLRFGASAVLFSNHDPKQDHLEGTISYQGGNRLKITLRTDELPEWASDGKLGIDLLFDDNSYDEMQNALKQADALQDKEPEGRLIKILTGEKKPVFHPDITPYVNPALNASQQSAVNKILSANDLAIVHGPPGTGKTTTLVQAIKALIKQDQQQILVVAPSNTAVDLLSEKLSDEGLNVLRVGNPARVSERLMSLTLDSKISDHNSIKEIKRLKKQANEFRDMAHKYKRNFGKAEREQRKALFDEARKIMKEVGNTEQYIIDDLISKAQVITATLVGANHYTVRNVKYHTVVIDEAGQALEPACWIPILKAQKVVLAGDHCQLSPTIKSDEAARKGLSTTLLEKCTGLHPESVTLLEEQYRMHETIMGYSSGIFYEDKLKAHPSVAGHLLFSTDNPLAFVDTAGCGFDEKADGTSTTNPEEAAFLFKHLTQLVTALGEHYRPEEFPTVAVISPYKQQIQLLKEQLQHSPALQPYAAKISVNTIDSFQGQERDIVYISMTRSNTENKIGFLSDIRRMNVAMTRARKKLVVIGDSGTLSHLDFYAGFISYAENKNAYQSAWEFMDM</sequence>
<dbReference type="InterPro" id="IPR027417">
    <property type="entry name" value="P-loop_NTPase"/>
</dbReference>
<dbReference type="PANTHER" id="PTHR43788:SF8">
    <property type="entry name" value="DNA-BINDING PROTEIN SMUBP-2"/>
    <property type="match status" value="1"/>
</dbReference>
<feature type="domain" description="AAA+ ATPase" evidence="6">
    <location>
        <begin position="193"/>
        <end position="417"/>
    </location>
</feature>
<organism evidence="8 9">
    <name type="scientific">Chitinophaga arvensicola</name>
    <dbReference type="NCBI Taxonomy" id="29529"/>
    <lineage>
        <taxon>Bacteria</taxon>
        <taxon>Pseudomonadati</taxon>
        <taxon>Bacteroidota</taxon>
        <taxon>Chitinophagia</taxon>
        <taxon>Chitinophagales</taxon>
        <taxon>Chitinophagaceae</taxon>
        <taxon>Chitinophaga</taxon>
    </lineage>
</organism>
<comment type="similarity">
    <text evidence="1">Belongs to the DNA2/NAM7 helicase family.</text>
</comment>
<evidence type="ECO:0000313" key="9">
    <source>
        <dbReference type="Proteomes" id="UP000199310"/>
    </source>
</evidence>
<evidence type="ECO:0000256" key="2">
    <source>
        <dbReference type="ARBA" id="ARBA00022741"/>
    </source>
</evidence>
<dbReference type="InterPro" id="IPR047187">
    <property type="entry name" value="SF1_C_Upf1"/>
</dbReference>
<name>A0A1I0R936_9BACT</name>
<dbReference type="InterPro" id="IPR014001">
    <property type="entry name" value="Helicase_ATP-bd"/>
</dbReference>